<dbReference type="EMBL" id="ML978125">
    <property type="protein sequence ID" value="KAF2099353.1"/>
    <property type="molecule type" value="Genomic_DNA"/>
</dbReference>
<sequence>MVAGRADTDTLASRFKNLLSSQGIVVDFDMDDEGVDDITRPLEEEETQNGGRAEGISSSRGSRQQSRRTSFNSIYEAGAWKTGENLDDSSPRPERPTGHRRASSRASDPSGERRRSIGDRRHLLEQLPIRGRVNNRSVSDNLHSQRRPRSASISSQGSIQVIRRAESASNRSRTSRNASRSRRSSQASIDRKALPPEIQYHPSETQMLADVDTFQYHSNIRLQRRWFWHWRDQARSLSDQHEKLSRMAEAFDRRSVFRAALGSLYFTFRDKQEARAVERAHAREERRVQRLYNLHIMEKAFEHWAVTARERVARTATARRHMLRFKFFNAWRDVTVVNELKVRRQRLNKFFGVWKRRTAAVLKNDDLAIGCYEENLVSRVYRKWFWEFHEHSARYFAEDRIRRNFFRRWRYIVWKMKQREGLVEQMRVHDEQRRILEHWQQRLEVVRRDEDTAEAFRRRKLLSNTLTTFSIQAKLAPAYHRISGGVDSRIVLSALRKWHLRARQSQQAAEVNRLRLLRNALTSWDDQLRCSWLSRRIDDRVTIEALYRLSIASKASMFARVRNYKLLHKWTEHWSTRTRERASALQQAVSNFQQAQTHIILRDTFSRWRGRFDAYREDEALAIDVFRSHAIPKRFNRWHSRTQDIMAMESQASAARFYILTTNTIKLWHGATEQSQKQRRREAYVTVRRRCKMNLVREMVSRWRSKADTIRAMERNAVERAENITMGAAIKAFADWRQKSQQITQWSAQAVSYRQTHLLRVMVTKLVATHGRFEQLDAKALNFKAEMSAITAQKLFTKLGWRLFQVRRLAQNALALKDKHWHS</sequence>
<feature type="compositionally biased region" description="Low complexity" evidence="1">
    <location>
        <begin position="57"/>
        <end position="70"/>
    </location>
</feature>
<feature type="compositionally biased region" description="Basic and acidic residues" evidence="1">
    <location>
        <begin position="110"/>
        <end position="124"/>
    </location>
</feature>
<gene>
    <name evidence="3" type="ORF">NA57DRAFT_38587</name>
</gene>
<protein>
    <submittedName>
        <fullName evidence="3">Sfi1-domain-containing protein</fullName>
    </submittedName>
</protein>
<dbReference type="AlphaFoldDB" id="A0A9P4IHF4"/>
<reference evidence="3" key="1">
    <citation type="journal article" date="2020" name="Stud. Mycol.">
        <title>101 Dothideomycetes genomes: a test case for predicting lifestyles and emergence of pathogens.</title>
        <authorList>
            <person name="Haridas S."/>
            <person name="Albert R."/>
            <person name="Binder M."/>
            <person name="Bloem J."/>
            <person name="Labutti K."/>
            <person name="Salamov A."/>
            <person name="Andreopoulos B."/>
            <person name="Baker S."/>
            <person name="Barry K."/>
            <person name="Bills G."/>
            <person name="Bluhm B."/>
            <person name="Cannon C."/>
            <person name="Castanera R."/>
            <person name="Culley D."/>
            <person name="Daum C."/>
            <person name="Ezra D."/>
            <person name="Gonzalez J."/>
            <person name="Henrissat B."/>
            <person name="Kuo A."/>
            <person name="Liang C."/>
            <person name="Lipzen A."/>
            <person name="Lutzoni F."/>
            <person name="Magnuson J."/>
            <person name="Mondo S."/>
            <person name="Nolan M."/>
            <person name="Ohm R."/>
            <person name="Pangilinan J."/>
            <person name="Park H.-J."/>
            <person name="Ramirez L."/>
            <person name="Alfaro M."/>
            <person name="Sun H."/>
            <person name="Tritt A."/>
            <person name="Yoshinaga Y."/>
            <person name="Zwiers L.-H."/>
            <person name="Turgeon B."/>
            <person name="Goodwin S."/>
            <person name="Spatafora J."/>
            <person name="Crous P."/>
            <person name="Grigoriev I."/>
        </authorList>
    </citation>
    <scope>NUCLEOTIDE SEQUENCE</scope>
    <source>
        <strain evidence="3">CBS 133067</strain>
    </source>
</reference>
<dbReference type="OrthoDB" id="5215300at2759"/>
<evidence type="ECO:0000313" key="3">
    <source>
        <dbReference type="EMBL" id="KAF2099353.1"/>
    </source>
</evidence>
<evidence type="ECO:0000259" key="2">
    <source>
        <dbReference type="Pfam" id="PF08457"/>
    </source>
</evidence>
<dbReference type="InterPro" id="IPR013665">
    <property type="entry name" value="Sfi1_dom"/>
</dbReference>
<evidence type="ECO:0000313" key="4">
    <source>
        <dbReference type="Proteomes" id="UP000799772"/>
    </source>
</evidence>
<feature type="non-terminal residue" evidence="3">
    <location>
        <position position="823"/>
    </location>
</feature>
<dbReference type="Proteomes" id="UP000799772">
    <property type="component" value="Unassembled WGS sequence"/>
</dbReference>
<keyword evidence="4" id="KW-1185">Reference proteome</keyword>
<evidence type="ECO:0000256" key="1">
    <source>
        <dbReference type="SAM" id="MobiDB-lite"/>
    </source>
</evidence>
<name>A0A9P4IHF4_9PEZI</name>
<dbReference type="Pfam" id="PF08457">
    <property type="entry name" value="Sfi1"/>
    <property type="match status" value="1"/>
</dbReference>
<accession>A0A9P4IHF4</accession>
<organism evidence="3 4">
    <name type="scientific">Rhizodiscina lignyota</name>
    <dbReference type="NCBI Taxonomy" id="1504668"/>
    <lineage>
        <taxon>Eukaryota</taxon>
        <taxon>Fungi</taxon>
        <taxon>Dikarya</taxon>
        <taxon>Ascomycota</taxon>
        <taxon>Pezizomycotina</taxon>
        <taxon>Dothideomycetes</taxon>
        <taxon>Pleosporomycetidae</taxon>
        <taxon>Aulographales</taxon>
        <taxon>Rhizodiscinaceae</taxon>
        <taxon>Rhizodiscina</taxon>
    </lineage>
</organism>
<feature type="domain" description="Sfi1 spindle body" evidence="2">
    <location>
        <begin position="268"/>
        <end position="821"/>
    </location>
</feature>
<feature type="compositionally biased region" description="Low complexity" evidence="1">
    <location>
        <begin position="167"/>
        <end position="188"/>
    </location>
</feature>
<proteinExistence type="predicted"/>
<feature type="region of interest" description="Disordered" evidence="1">
    <location>
        <begin position="22"/>
        <end position="198"/>
    </location>
</feature>
<comment type="caution">
    <text evidence="3">The sequence shown here is derived from an EMBL/GenBank/DDBJ whole genome shotgun (WGS) entry which is preliminary data.</text>
</comment>